<dbReference type="PROSITE" id="PS50126">
    <property type="entry name" value="S1"/>
    <property type="match status" value="1"/>
</dbReference>
<keyword evidence="6" id="KW-0694">RNA-binding</keyword>
<evidence type="ECO:0000313" key="11">
    <source>
        <dbReference type="EMBL" id="AIZ56949.1"/>
    </source>
</evidence>
<dbReference type="SUPFAM" id="SSF116742">
    <property type="entry name" value="eIF2alpha middle domain-like"/>
    <property type="match status" value="1"/>
</dbReference>
<evidence type="ECO:0000256" key="7">
    <source>
        <dbReference type="ARBA" id="ARBA00022917"/>
    </source>
</evidence>
<feature type="domain" description="S1 motif" evidence="10">
    <location>
        <begin position="11"/>
        <end position="82"/>
    </location>
</feature>
<evidence type="ECO:0000256" key="8">
    <source>
        <dbReference type="ARBA" id="ARBA00030860"/>
    </source>
</evidence>
<evidence type="ECO:0000256" key="3">
    <source>
        <dbReference type="ARBA" id="ARBA00011243"/>
    </source>
</evidence>
<dbReference type="NCBIfam" id="NF003064">
    <property type="entry name" value="PRK03987.1-4"/>
    <property type="match status" value="1"/>
</dbReference>
<dbReference type="InterPro" id="IPR012340">
    <property type="entry name" value="NA-bd_OB-fold"/>
</dbReference>
<dbReference type="SUPFAM" id="SSF110993">
    <property type="entry name" value="eIF-2-alpha, C-terminal domain"/>
    <property type="match status" value="1"/>
</dbReference>
<reference evidence="11 12" key="1">
    <citation type="journal article" date="2014" name="Appl. Environ. Microbiol.">
        <title>Comparative Genome Analysis of 'Candidatus Methanoplasma termitum' Indicates a New Mode of Energy Metabolism in the Seventh Order of Methanogens.</title>
        <authorList>
            <person name="Lang K."/>
            <person name="Schuldes J."/>
            <person name="Klingl A."/>
            <person name="Poehlein A."/>
            <person name="Daniel R."/>
            <person name="Brune A."/>
        </authorList>
    </citation>
    <scope>NUCLEOTIDE SEQUENCE [LARGE SCALE GENOMIC DNA]</scope>
    <source>
        <strain evidence="12">Mpt1</strain>
    </source>
</reference>
<dbReference type="SMART" id="SM00316">
    <property type="entry name" value="S1"/>
    <property type="match status" value="1"/>
</dbReference>
<dbReference type="PANTHER" id="PTHR10602:SF0">
    <property type="entry name" value="EUKARYOTIC TRANSLATION INITIATION FACTOR 2 SUBUNIT 1"/>
    <property type="match status" value="1"/>
</dbReference>
<dbReference type="OrthoDB" id="84794at2157"/>
<dbReference type="GO" id="GO:0043022">
    <property type="term" value="F:ribosome binding"/>
    <property type="evidence" value="ECO:0007669"/>
    <property type="project" value="TreeGrafter"/>
</dbReference>
<dbReference type="RefSeq" id="WP_048112893.1">
    <property type="nucleotide sequence ID" value="NZ_CP010070.1"/>
</dbReference>
<dbReference type="Pfam" id="PF07541">
    <property type="entry name" value="EIF_2_alpha"/>
    <property type="match status" value="1"/>
</dbReference>
<dbReference type="InterPro" id="IPR044126">
    <property type="entry name" value="S1_IF2_alpha"/>
</dbReference>
<dbReference type="Gene3D" id="3.30.70.1130">
    <property type="entry name" value="EIF_2_alpha"/>
    <property type="match status" value="1"/>
</dbReference>
<organism evidence="11 12">
    <name type="scientific">Candidatus Methanoplasma termitum</name>
    <dbReference type="NCBI Taxonomy" id="1577791"/>
    <lineage>
        <taxon>Archaea</taxon>
        <taxon>Methanobacteriati</taxon>
        <taxon>Thermoplasmatota</taxon>
        <taxon>Thermoplasmata</taxon>
        <taxon>Methanomassiliicoccales</taxon>
        <taxon>Methanomassiliicoccaceae</taxon>
        <taxon>Candidatus Methanoplasma</taxon>
    </lineage>
</organism>
<dbReference type="Gene3D" id="1.10.150.190">
    <property type="entry name" value="Translation initiation factor 2, subunit 1, domain 2"/>
    <property type="match status" value="1"/>
</dbReference>
<dbReference type="CDD" id="cd04452">
    <property type="entry name" value="S1_IF2_alpha"/>
    <property type="match status" value="1"/>
</dbReference>
<dbReference type="EMBL" id="CP010070">
    <property type="protein sequence ID" value="AIZ56949.1"/>
    <property type="molecule type" value="Genomic_DNA"/>
</dbReference>
<evidence type="ECO:0000259" key="10">
    <source>
        <dbReference type="PROSITE" id="PS50126"/>
    </source>
</evidence>
<evidence type="ECO:0000256" key="5">
    <source>
        <dbReference type="ARBA" id="ARBA00022540"/>
    </source>
</evidence>
<dbReference type="InterPro" id="IPR011488">
    <property type="entry name" value="TIF_2_asu"/>
</dbReference>
<comment type="function">
    <text evidence="1">eIF-2 functions in the early steps of protein synthesis by forming a ternary complex with GTP and initiator tRNA.</text>
</comment>
<evidence type="ECO:0000256" key="1">
    <source>
        <dbReference type="ARBA" id="ARBA00003323"/>
    </source>
</evidence>
<name>A0A0A7LD03_9ARCH</name>
<accession>A0A0A7LD03</accession>
<evidence type="ECO:0000256" key="9">
    <source>
        <dbReference type="ARBA" id="ARBA00033333"/>
    </source>
</evidence>
<dbReference type="PANTHER" id="PTHR10602">
    <property type="entry name" value="EUKARYOTIC TRANSLATION INITIATION FACTOR 2 SUBUNIT 1"/>
    <property type="match status" value="1"/>
</dbReference>
<dbReference type="AlphaFoldDB" id="A0A0A7LD03"/>
<dbReference type="FunFam" id="3.30.70.1130:FF:000002">
    <property type="entry name" value="Translation initiation factor 2 subunit alpha"/>
    <property type="match status" value="1"/>
</dbReference>
<evidence type="ECO:0000313" key="12">
    <source>
        <dbReference type="Proteomes" id="UP000030787"/>
    </source>
</evidence>
<keyword evidence="12" id="KW-1185">Reference proteome</keyword>
<dbReference type="Gene3D" id="2.40.50.140">
    <property type="entry name" value="Nucleic acid-binding proteins"/>
    <property type="match status" value="1"/>
</dbReference>
<dbReference type="InterPro" id="IPR024054">
    <property type="entry name" value="TIF2_asu_middle_sf"/>
</dbReference>
<proteinExistence type="inferred from homology"/>
<keyword evidence="5" id="KW-0396">Initiation factor</keyword>
<dbReference type="GO" id="GO:0003743">
    <property type="term" value="F:translation initiation factor activity"/>
    <property type="evidence" value="ECO:0007669"/>
    <property type="project" value="UniProtKB-KW"/>
</dbReference>
<evidence type="ECO:0000256" key="4">
    <source>
        <dbReference type="ARBA" id="ARBA00013678"/>
    </source>
</evidence>
<dbReference type="Proteomes" id="UP000030787">
    <property type="component" value="Chromosome"/>
</dbReference>
<dbReference type="NCBIfam" id="NF003062">
    <property type="entry name" value="PRK03987.1-1"/>
    <property type="match status" value="1"/>
</dbReference>
<dbReference type="Pfam" id="PF00575">
    <property type="entry name" value="S1"/>
    <property type="match status" value="1"/>
</dbReference>
<dbReference type="GO" id="GO:0003723">
    <property type="term" value="F:RNA binding"/>
    <property type="evidence" value="ECO:0007669"/>
    <property type="project" value="UniProtKB-KW"/>
</dbReference>
<dbReference type="KEGG" id="mear:Mpt1_c10810"/>
<sequence>MSRTKGFPENGELVVCTVTSVKNFGAFVTLDEYDGKEGFVHVRDVATGWVKYIRDFIREGQKIVCKVLGVDSSKGHIDLSLKSVNDHQKREKIQQWKNENKAEKLVEIIAERMGVPVDEAYGMFGEELTEAYDTLYEAFESAVAYPKEFMEEFSGEWIEKFMDVAKENVTPPFVEIDSVLEMTSSAPNGIDHIKKALNAGLKTADDANVTITSIGSPRYRVVVTASEYKDAEEIMKKVTAKVMNDFTAAGGVVTLKRESK</sequence>
<comment type="subunit">
    <text evidence="3">Heterotrimer composed of an alpha, a beta and a gamma chain.</text>
</comment>
<comment type="similarity">
    <text evidence="2">Belongs to the eIF-2-alpha family.</text>
</comment>
<dbReference type="SUPFAM" id="SSF50249">
    <property type="entry name" value="Nucleic acid-binding proteins"/>
    <property type="match status" value="1"/>
</dbReference>
<dbReference type="InterPro" id="IPR024055">
    <property type="entry name" value="TIF2_asu_C"/>
</dbReference>
<gene>
    <name evidence="11" type="primary">eif2a</name>
    <name evidence="11" type="ORF">Mpt1_c10810</name>
</gene>
<dbReference type="HOGENOM" id="CLU_033458_0_2_2"/>
<keyword evidence="7" id="KW-0648">Protein biosynthesis</keyword>
<evidence type="ECO:0000256" key="6">
    <source>
        <dbReference type="ARBA" id="ARBA00022884"/>
    </source>
</evidence>
<dbReference type="STRING" id="1577791.Mpt1_c10810"/>
<evidence type="ECO:0000256" key="2">
    <source>
        <dbReference type="ARBA" id="ARBA00007223"/>
    </source>
</evidence>
<dbReference type="InterPro" id="IPR003029">
    <property type="entry name" value="S1_domain"/>
</dbReference>
<protein>
    <recommendedName>
        <fullName evidence="4">Translation initiation factor 2 subunit alpha</fullName>
    </recommendedName>
    <alternativeName>
        <fullName evidence="8">aIF2-alpha</fullName>
    </alternativeName>
    <alternativeName>
        <fullName evidence="9">eIF-2-alpha</fullName>
    </alternativeName>
</protein>
<dbReference type="FunFam" id="2.40.50.140:FF:000015">
    <property type="entry name" value="Eukaryotic translation initiation factor 2 subunit alpha"/>
    <property type="match status" value="1"/>
</dbReference>
<dbReference type="GeneID" id="24818743"/>